<protein>
    <submittedName>
        <fullName evidence="2">Uncharacterized protein</fullName>
    </submittedName>
</protein>
<dbReference type="EMBL" id="KZ821616">
    <property type="protein sequence ID" value="PYH73028.1"/>
    <property type="molecule type" value="Genomic_DNA"/>
</dbReference>
<keyword evidence="1" id="KW-0472">Membrane</keyword>
<evidence type="ECO:0000313" key="2">
    <source>
        <dbReference type="EMBL" id="PYH73028.1"/>
    </source>
</evidence>
<organism evidence="2 3">
    <name type="scientific">Aspergillus vadensis (strain CBS 113365 / IMI 142717 / IBT 24658)</name>
    <dbReference type="NCBI Taxonomy" id="1448311"/>
    <lineage>
        <taxon>Eukaryota</taxon>
        <taxon>Fungi</taxon>
        <taxon>Dikarya</taxon>
        <taxon>Ascomycota</taxon>
        <taxon>Pezizomycotina</taxon>
        <taxon>Eurotiomycetes</taxon>
        <taxon>Eurotiomycetidae</taxon>
        <taxon>Eurotiales</taxon>
        <taxon>Aspergillaceae</taxon>
        <taxon>Aspergillus</taxon>
        <taxon>Aspergillus subgen. Circumdati</taxon>
    </lineage>
</organism>
<reference evidence="2" key="1">
    <citation type="submission" date="2016-12" db="EMBL/GenBank/DDBJ databases">
        <title>The genomes of Aspergillus section Nigri reveals drivers in fungal speciation.</title>
        <authorList>
            <consortium name="DOE Joint Genome Institute"/>
            <person name="Vesth T.C."/>
            <person name="Nybo J."/>
            <person name="Theobald S."/>
            <person name="Brandl J."/>
            <person name="Frisvad J.C."/>
            <person name="Nielsen K.F."/>
            <person name="Lyhne E.K."/>
            <person name="Kogle M.E."/>
            <person name="Kuo A."/>
            <person name="Riley R."/>
            <person name="Clum A."/>
            <person name="Nolan M."/>
            <person name="Lipzen A."/>
            <person name="Salamov A."/>
            <person name="Henrissat B."/>
            <person name="Wiebenga A."/>
            <person name="De Vries R.P."/>
            <person name="Grigoriev I.V."/>
            <person name="Mortensen U.H."/>
            <person name="Andersen M.R."/>
            <person name="Baker S.E."/>
        </authorList>
    </citation>
    <scope>NUCLEOTIDE SEQUENCE [LARGE SCALE GENOMIC DNA]</scope>
    <source>
        <strain evidence="2">CBS 113365</strain>
    </source>
</reference>
<keyword evidence="1" id="KW-1133">Transmembrane helix</keyword>
<sequence>MGLRLGLRFSLFMWVWIRLVDWWRMVEELFFVFTGAVVLFIFLGLFLYFCFTLVAIGNIGIRIQWGAITEFMSLATKQVQQFKYTGFSLAPVNTHPMHGKRVANRPNS</sequence>
<dbReference type="RefSeq" id="XP_025566822.1">
    <property type="nucleotide sequence ID" value="XM_025701697.1"/>
</dbReference>
<gene>
    <name evidence="2" type="ORF">BO88DRAFT_175554</name>
</gene>
<feature type="transmembrane region" description="Helical" evidence="1">
    <location>
        <begin position="29"/>
        <end position="56"/>
    </location>
</feature>
<proteinExistence type="predicted"/>
<dbReference type="AlphaFoldDB" id="A0A319CCK4"/>
<dbReference type="GeneID" id="37206289"/>
<accession>A0A319CCK4</accession>
<name>A0A319CCK4_ASPVC</name>
<evidence type="ECO:0000256" key="1">
    <source>
        <dbReference type="SAM" id="Phobius"/>
    </source>
</evidence>
<dbReference type="Proteomes" id="UP000248405">
    <property type="component" value="Unassembled WGS sequence"/>
</dbReference>
<keyword evidence="1" id="KW-0812">Transmembrane</keyword>
<evidence type="ECO:0000313" key="3">
    <source>
        <dbReference type="Proteomes" id="UP000248405"/>
    </source>
</evidence>
<keyword evidence="3" id="KW-1185">Reference proteome</keyword>